<reference evidence="1 2" key="1">
    <citation type="submission" date="2018-07" db="EMBL/GenBank/DDBJ databases">
        <title>The genomes of Aspergillus section Nigri reveals drivers in fungal speciation.</title>
        <authorList>
            <consortium name="DOE Joint Genome Institute"/>
            <person name="Vesth T.C."/>
            <person name="Nybo J."/>
            <person name="Theobald S."/>
            <person name="Brandl J."/>
            <person name="Frisvad J.C."/>
            <person name="Nielsen K.F."/>
            <person name="Lyhne E.K."/>
            <person name="Kogle M.E."/>
            <person name="Kuo A."/>
            <person name="Riley R."/>
            <person name="Clum A."/>
            <person name="Nolan M."/>
            <person name="Lipzen A."/>
            <person name="Salamov A."/>
            <person name="Henrissat B."/>
            <person name="Wiebenga A."/>
            <person name="De vries R.P."/>
            <person name="Grigoriev I.V."/>
            <person name="Mortensen U.H."/>
            <person name="Andersen M.R."/>
            <person name="Baker S.E."/>
        </authorList>
    </citation>
    <scope>NUCLEOTIDE SEQUENCE [LARGE SCALE GENOMIC DNA]</scope>
    <source>
        <strain evidence="1 2">CBS 139.54b</strain>
    </source>
</reference>
<dbReference type="AlphaFoldDB" id="A0A3F3PUL0"/>
<name>A0A3F3PUL0_9EURO</name>
<evidence type="ECO:0000313" key="1">
    <source>
        <dbReference type="EMBL" id="RDH30603.1"/>
    </source>
</evidence>
<gene>
    <name evidence="1" type="ORF">BDQ94DRAFT_69692</name>
</gene>
<proteinExistence type="predicted"/>
<sequence>MDVFYHSLPRSCHVCVSGDECPVNRRRSSSQSVADIGVDHDRQQNSNGSLNWVTCSGRSPRGPFATWLVATSPSSR</sequence>
<dbReference type="RefSeq" id="XP_026623625.1">
    <property type="nucleotide sequence ID" value="XM_026776333.1"/>
</dbReference>
<evidence type="ECO:0000313" key="2">
    <source>
        <dbReference type="Proteomes" id="UP000253729"/>
    </source>
</evidence>
<organism evidence="1 2">
    <name type="scientific">Aspergillus welwitschiae</name>
    <dbReference type="NCBI Taxonomy" id="1341132"/>
    <lineage>
        <taxon>Eukaryota</taxon>
        <taxon>Fungi</taxon>
        <taxon>Dikarya</taxon>
        <taxon>Ascomycota</taxon>
        <taxon>Pezizomycotina</taxon>
        <taxon>Eurotiomycetes</taxon>
        <taxon>Eurotiomycetidae</taxon>
        <taxon>Eurotiales</taxon>
        <taxon>Aspergillaceae</taxon>
        <taxon>Aspergillus</taxon>
        <taxon>Aspergillus subgen. Circumdati</taxon>
    </lineage>
</organism>
<dbReference type="Proteomes" id="UP000253729">
    <property type="component" value="Unassembled WGS sequence"/>
</dbReference>
<dbReference type="GeneID" id="38144689"/>
<accession>A0A3F3PUL0</accession>
<dbReference type="EMBL" id="KZ852060">
    <property type="protein sequence ID" value="RDH30603.1"/>
    <property type="molecule type" value="Genomic_DNA"/>
</dbReference>
<keyword evidence="2" id="KW-1185">Reference proteome</keyword>
<protein>
    <submittedName>
        <fullName evidence="1">Uncharacterized protein</fullName>
    </submittedName>
</protein>